<feature type="compositionally biased region" description="Basic residues" evidence="1">
    <location>
        <begin position="57"/>
        <end position="68"/>
    </location>
</feature>
<dbReference type="AlphaFoldDB" id="A0AAE0CSV5"/>
<comment type="caution">
    <text evidence="2">The sequence shown here is derived from an EMBL/GenBank/DDBJ whole genome shotgun (WGS) entry which is preliminary data.</text>
</comment>
<gene>
    <name evidence="2" type="ORF">Ddye_000713</name>
</gene>
<protein>
    <submittedName>
        <fullName evidence="2">Uncharacterized protein</fullName>
    </submittedName>
</protein>
<dbReference type="Proteomes" id="UP001280121">
    <property type="component" value="Unassembled WGS sequence"/>
</dbReference>
<dbReference type="EMBL" id="JANJYI010000001">
    <property type="protein sequence ID" value="KAK2662139.1"/>
    <property type="molecule type" value="Genomic_DNA"/>
</dbReference>
<feature type="region of interest" description="Disordered" evidence="1">
    <location>
        <begin position="50"/>
        <end position="84"/>
    </location>
</feature>
<evidence type="ECO:0000313" key="2">
    <source>
        <dbReference type="EMBL" id="KAK2662139.1"/>
    </source>
</evidence>
<evidence type="ECO:0000256" key="1">
    <source>
        <dbReference type="SAM" id="MobiDB-lite"/>
    </source>
</evidence>
<evidence type="ECO:0000313" key="3">
    <source>
        <dbReference type="Proteomes" id="UP001280121"/>
    </source>
</evidence>
<reference evidence="2" key="1">
    <citation type="journal article" date="2023" name="Plant J.">
        <title>Genome sequences and population genomics provide insights into the demographic history, inbreeding, and mutation load of two 'living fossil' tree species of Dipteronia.</title>
        <authorList>
            <person name="Feng Y."/>
            <person name="Comes H.P."/>
            <person name="Chen J."/>
            <person name="Zhu S."/>
            <person name="Lu R."/>
            <person name="Zhang X."/>
            <person name="Li P."/>
            <person name="Qiu J."/>
            <person name="Olsen K.M."/>
            <person name="Qiu Y."/>
        </authorList>
    </citation>
    <scope>NUCLEOTIDE SEQUENCE</scope>
    <source>
        <strain evidence="2">KIB01</strain>
    </source>
</reference>
<sequence>MIDKMGWATYTDTFPTSYGRVIKEFYTAMVPKDFMRGALRYWESHLGDIRDRERSQQRRKKTRRKKIRIGAGTSKQEQDDDDDQMKFEKEHIDHDQGILTPSLEPADFARTDKVPWQTLISMMASLQAFMIAMSSRFISEIIENWQQSRHVTDRIEYLQTNVTSMRQD</sequence>
<proteinExistence type="predicted"/>
<name>A0AAE0CSV5_9ROSI</name>
<organism evidence="2 3">
    <name type="scientific">Dipteronia dyeriana</name>
    <dbReference type="NCBI Taxonomy" id="168575"/>
    <lineage>
        <taxon>Eukaryota</taxon>
        <taxon>Viridiplantae</taxon>
        <taxon>Streptophyta</taxon>
        <taxon>Embryophyta</taxon>
        <taxon>Tracheophyta</taxon>
        <taxon>Spermatophyta</taxon>
        <taxon>Magnoliopsida</taxon>
        <taxon>eudicotyledons</taxon>
        <taxon>Gunneridae</taxon>
        <taxon>Pentapetalae</taxon>
        <taxon>rosids</taxon>
        <taxon>malvids</taxon>
        <taxon>Sapindales</taxon>
        <taxon>Sapindaceae</taxon>
        <taxon>Hippocastanoideae</taxon>
        <taxon>Acereae</taxon>
        <taxon>Dipteronia</taxon>
    </lineage>
</organism>
<keyword evidence="3" id="KW-1185">Reference proteome</keyword>
<accession>A0AAE0CSV5</accession>